<comment type="caution">
    <text evidence="2">The sequence shown here is derived from an EMBL/GenBank/DDBJ whole genome shotgun (WGS) entry which is preliminary data.</text>
</comment>
<organism evidence="2 3">
    <name type="scientific">Phyllostomus discolor</name>
    <name type="common">pale spear-nosed bat</name>
    <dbReference type="NCBI Taxonomy" id="89673"/>
    <lineage>
        <taxon>Eukaryota</taxon>
        <taxon>Metazoa</taxon>
        <taxon>Chordata</taxon>
        <taxon>Craniata</taxon>
        <taxon>Vertebrata</taxon>
        <taxon>Euteleostomi</taxon>
        <taxon>Mammalia</taxon>
        <taxon>Eutheria</taxon>
        <taxon>Laurasiatheria</taxon>
        <taxon>Chiroptera</taxon>
        <taxon>Yangochiroptera</taxon>
        <taxon>Phyllostomidae</taxon>
        <taxon>Phyllostominae</taxon>
        <taxon>Phyllostomus</taxon>
    </lineage>
</organism>
<reference evidence="2 3" key="1">
    <citation type="journal article" date="2020" name="Nature">
        <title>Six reference-quality genomes reveal evolution of bat adaptations.</title>
        <authorList>
            <person name="Jebb D."/>
            <person name="Huang Z."/>
            <person name="Pippel M."/>
            <person name="Hughes G.M."/>
            <person name="Lavrichenko K."/>
            <person name="Devanna P."/>
            <person name="Winkler S."/>
            <person name="Jermiin L.S."/>
            <person name="Skirmuntt E.C."/>
            <person name="Katzourakis A."/>
            <person name="Burkitt-Gray L."/>
            <person name="Ray D.A."/>
            <person name="Sullivan K.A.M."/>
            <person name="Roscito J.G."/>
            <person name="Kirilenko B.M."/>
            <person name="Davalos L.M."/>
            <person name="Corthals A.P."/>
            <person name="Power M.L."/>
            <person name="Jones G."/>
            <person name="Ransome R.D."/>
            <person name="Dechmann D.K.N."/>
            <person name="Locatelli A.G."/>
            <person name="Puechmaille S.J."/>
            <person name="Fedrigo O."/>
            <person name="Jarvis E.D."/>
            <person name="Hiller M."/>
            <person name="Vernes S.C."/>
            <person name="Myers E.W."/>
            <person name="Teeling E.C."/>
        </authorList>
    </citation>
    <scope>NUCLEOTIDE SEQUENCE [LARGE SCALE GENOMIC DNA]</scope>
    <source>
        <strain evidence="2">Bat1K_MPI-CBG_1</strain>
    </source>
</reference>
<dbReference type="AlphaFoldDB" id="A0A834AWK0"/>
<keyword evidence="1" id="KW-1133">Transmembrane helix</keyword>
<evidence type="ECO:0000313" key="2">
    <source>
        <dbReference type="EMBL" id="KAF6119949.1"/>
    </source>
</evidence>
<accession>A0A834AWK0</accession>
<evidence type="ECO:0000313" key="3">
    <source>
        <dbReference type="Proteomes" id="UP000664940"/>
    </source>
</evidence>
<dbReference type="Proteomes" id="UP000664940">
    <property type="component" value="Unassembled WGS sequence"/>
</dbReference>
<proteinExistence type="predicted"/>
<feature type="transmembrane region" description="Helical" evidence="1">
    <location>
        <begin position="58"/>
        <end position="79"/>
    </location>
</feature>
<protein>
    <submittedName>
        <fullName evidence="2">Uncharacterized protein</fullName>
    </submittedName>
</protein>
<evidence type="ECO:0000256" key="1">
    <source>
        <dbReference type="SAM" id="Phobius"/>
    </source>
</evidence>
<sequence>MDLKCTILTSLCEHITHHNQDLGNLYHPQRSSLRPSFHSVFPSPALGNHFSNFSYHQLVVSISFLFLFFFFCKNTFYFLKFMFIDFGKRGERNISLFYLFMHSLVDSHMCSNWRLNPQDWCTWTRLQPTGLPGQGYVH</sequence>
<keyword evidence="1" id="KW-0812">Transmembrane</keyword>
<keyword evidence="1" id="KW-0472">Membrane</keyword>
<name>A0A834AWK0_9CHIR</name>
<dbReference type="EMBL" id="JABVXQ010000003">
    <property type="protein sequence ID" value="KAF6119949.1"/>
    <property type="molecule type" value="Genomic_DNA"/>
</dbReference>
<gene>
    <name evidence="2" type="ORF">HJG60_010316</name>
</gene>